<accession>A0AAV4TBK6</accession>
<proteinExistence type="predicted"/>
<evidence type="ECO:0000313" key="2">
    <source>
        <dbReference type="Proteomes" id="UP001054945"/>
    </source>
</evidence>
<dbReference type="EMBL" id="BPLR01010889">
    <property type="protein sequence ID" value="GIY42731.1"/>
    <property type="molecule type" value="Genomic_DNA"/>
</dbReference>
<dbReference type="AlphaFoldDB" id="A0AAV4TBK6"/>
<sequence length="81" mass="9483">MCSLRVPRRTPLCSFPHPHTPSSTPLRIQDRLPARKGFTMCHLPDIRRWHFRVMLIISIFSGVKSRRPKGEKVQLSCEERC</sequence>
<reference evidence="1 2" key="1">
    <citation type="submission" date="2021-06" db="EMBL/GenBank/DDBJ databases">
        <title>Caerostris extrusa draft genome.</title>
        <authorList>
            <person name="Kono N."/>
            <person name="Arakawa K."/>
        </authorList>
    </citation>
    <scope>NUCLEOTIDE SEQUENCE [LARGE SCALE GENOMIC DNA]</scope>
</reference>
<name>A0AAV4TBK6_CAEEX</name>
<keyword evidence="2" id="KW-1185">Reference proteome</keyword>
<gene>
    <name evidence="1" type="ORF">CEXT_712981</name>
</gene>
<comment type="caution">
    <text evidence="1">The sequence shown here is derived from an EMBL/GenBank/DDBJ whole genome shotgun (WGS) entry which is preliminary data.</text>
</comment>
<evidence type="ECO:0000313" key="1">
    <source>
        <dbReference type="EMBL" id="GIY42731.1"/>
    </source>
</evidence>
<organism evidence="1 2">
    <name type="scientific">Caerostris extrusa</name>
    <name type="common">Bark spider</name>
    <name type="synonym">Caerostris bankana</name>
    <dbReference type="NCBI Taxonomy" id="172846"/>
    <lineage>
        <taxon>Eukaryota</taxon>
        <taxon>Metazoa</taxon>
        <taxon>Ecdysozoa</taxon>
        <taxon>Arthropoda</taxon>
        <taxon>Chelicerata</taxon>
        <taxon>Arachnida</taxon>
        <taxon>Araneae</taxon>
        <taxon>Araneomorphae</taxon>
        <taxon>Entelegynae</taxon>
        <taxon>Araneoidea</taxon>
        <taxon>Araneidae</taxon>
        <taxon>Caerostris</taxon>
    </lineage>
</organism>
<protein>
    <submittedName>
        <fullName evidence="1">Uncharacterized protein</fullName>
    </submittedName>
</protein>
<dbReference type="Proteomes" id="UP001054945">
    <property type="component" value="Unassembled WGS sequence"/>
</dbReference>